<keyword evidence="7 10" id="KW-0238">DNA-binding</keyword>
<dbReference type="Gene3D" id="1.10.443.10">
    <property type="entry name" value="Intergrase catalytic core"/>
    <property type="match status" value="1"/>
</dbReference>
<dbReference type="InterPro" id="IPR050090">
    <property type="entry name" value="Tyrosine_recombinase_XerCD"/>
</dbReference>
<feature type="domain" description="Tyr recombinase" evidence="12">
    <location>
        <begin position="126"/>
        <end position="312"/>
    </location>
</feature>
<feature type="active site" evidence="10">
    <location>
        <position position="190"/>
    </location>
</feature>
<evidence type="ECO:0000256" key="3">
    <source>
        <dbReference type="ARBA" id="ARBA00022490"/>
    </source>
</evidence>
<dbReference type="PROSITE" id="PS51898">
    <property type="entry name" value="TYR_RECOMBINASE"/>
    <property type="match status" value="1"/>
</dbReference>
<comment type="similarity">
    <text evidence="2 10">Belongs to the 'phage' integrase family. XerC subfamily.</text>
</comment>
<feature type="active site" evidence="10">
    <location>
        <position position="264"/>
    </location>
</feature>
<dbReference type="Gene3D" id="1.10.150.130">
    <property type="match status" value="1"/>
</dbReference>
<dbReference type="Proteomes" id="UP000602284">
    <property type="component" value="Unassembled WGS sequence"/>
</dbReference>
<dbReference type="CDD" id="cd00798">
    <property type="entry name" value="INT_XerDC_C"/>
    <property type="match status" value="1"/>
</dbReference>
<dbReference type="Pfam" id="PF00589">
    <property type="entry name" value="Phage_integrase"/>
    <property type="match status" value="1"/>
</dbReference>
<feature type="domain" description="Core-binding (CB)" evidence="13">
    <location>
        <begin position="20"/>
        <end position="105"/>
    </location>
</feature>
<evidence type="ECO:0000256" key="9">
    <source>
        <dbReference type="ARBA" id="ARBA00023306"/>
    </source>
</evidence>
<feature type="active site" evidence="10">
    <location>
        <position position="166"/>
    </location>
</feature>
<evidence type="ECO:0000313" key="14">
    <source>
        <dbReference type="EMBL" id="MBL0388901.1"/>
    </source>
</evidence>
<proteinExistence type="inferred from homology"/>
<dbReference type="PANTHER" id="PTHR30349:SF77">
    <property type="entry name" value="TYROSINE RECOMBINASE XERC"/>
    <property type="match status" value="1"/>
</dbReference>
<organism evidence="14 15">
    <name type="scientific">Tumebacillus amylolyticus</name>
    <dbReference type="NCBI Taxonomy" id="2801339"/>
    <lineage>
        <taxon>Bacteria</taxon>
        <taxon>Bacillati</taxon>
        <taxon>Bacillota</taxon>
        <taxon>Bacilli</taxon>
        <taxon>Bacillales</taxon>
        <taxon>Alicyclobacillaceae</taxon>
        <taxon>Tumebacillus</taxon>
    </lineage>
</organism>
<keyword evidence="8 10" id="KW-0233">DNA recombination</keyword>
<feature type="active site" evidence="10">
    <location>
        <position position="290"/>
    </location>
</feature>
<dbReference type="Pfam" id="PF02899">
    <property type="entry name" value="Phage_int_SAM_1"/>
    <property type="match status" value="1"/>
</dbReference>
<evidence type="ECO:0000256" key="5">
    <source>
        <dbReference type="ARBA" id="ARBA00022829"/>
    </source>
</evidence>
<comment type="caution">
    <text evidence="14">The sequence shown here is derived from an EMBL/GenBank/DDBJ whole genome shotgun (WGS) entry which is preliminary data.</text>
</comment>
<dbReference type="InterPro" id="IPR011931">
    <property type="entry name" value="Recomb_XerC"/>
</dbReference>
<accession>A0ABS1JF37</accession>
<comment type="function">
    <text evidence="10">Site-specific tyrosine recombinase, which acts by catalyzing the cutting and rejoining of the recombining DNA molecules. The XerC-XerD complex is essential to convert dimers of the bacterial chromosome into monomers to permit their segregation at cell division. It also contributes to the segregational stability of plasmids.</text>
</comment>
<feature type="active site" evidence="10">
    <location>
        <position position="267"/>
    </location>
</feature>
<dbReference type="PANTHER" id="PTHR30349">
    <property type="entry name" value="PHAGE INTEGRASE-RELATED"/>
    <property type="match status" value="1"/>
</dbReference>
<evidence type="ECO:0000256" key="11">
    <source>
        <dbReference type="NCBIfam" id="TIGR02224"/>
    </source>
</evidence>
<dbReference type="SUPFAM" id="SSF56349">
    <property type="entry name" value="DNA breaking-rejoining enzymes"/>
    <property type="match status" value="1"/>
</dbReference>
<protein>
    <recommendedName>
        <fullName evidence="10 11">Tyrosine recombinase XerC</fullName>
    </recommendedName>
</protein>
<dbReference type="InterPro" id="IPR004107">
    <property type="entry name" value="Integrase_SAM-like_N"/>
</dbReference>
<sequence>MQERQGESMEEPREDLHWPAAMEHQVDLYMQYLAVEKRVSDHTLDHYFSDIEQFVNFMLREELREFERVSYLDVRTFMGRLSRTHEKKSIARKLSALRSLYEFLRREGWVEKNPAKEVRSPKLEKKLPTFLYQDAVDRLLNTPDTSTPLGLRDRALLEVLYASGVRVSELVALDIPDLDLSQGMALVFGKGAKERLVLLGSQALKALQNYLAHGRPSLWQVAGGVAGHALFLNKNGTRLSDRSVRRILDKYVLLCADMQHISPHTLRHTFATHLLDNGADLRAIQELLGHSSLSSTQIYTHTAREHLERVYTQAHPRA</sequence>
<keyword evidence="6 10" id="KW-0229">DNA integration</keyword>
<dbReference type="SUPFAM" id="SSF47823">
    <property type="entry name" value="lambda integrase-like, N-terminal domain"/>
    <property type="match status" value="1"/>
</dbReference>
<gene>
    <name evidence="10 14" type="primary">xerC</name>
    <name evidence="14" type="ORF">JJB07_20095</name>
</gene>
<evidence type="ECO:0000259" key="13">
    <source>
        <dbReference type="PROSITE" id="PS51900"/>
    </source>
</evidence>
<name>A0ABS1JF37_9BACL</name>
<keyword evidence="5 10" id="KW-0159">Chromosome partition</keyword>
<dbReference type="NCBIfam" id="NF001399">
    <property type="entry name" value="PRK00283.1"/>
    <property type="match status" value="1"/>
</dbReference>
<dbReference type="PROSITE" id="PS51900">
    <property type="entry name" value="CB"/>
    <property type="match status" value="1"/>
</dbReference>
<dbReference type="InterPro" id="IPR013762">
    <property type="entry name" value="Integrase-like_cat_sf"/>
</dbReference>
<keyword evidence="15" id="KW-1185">Reference proteome</keyword>
<evidence type="ECO:0000256" key="10">
    <source>
        <dbReference type="HAMAP-Rule" id="MF_01808"/>
    </source>
</evidence>
<dbReference type="HAMAP" id="MF_01808">
    <property type="entry name" value="Recomb_XerC_XerD"/>
    <property type="match status" value="1"/>
</dbReference>
<comment type="subunit">
    <text evidence="10">Forms a cyclic heterotetrameric complex composed of two molecules of XerC and two molecules of XerD.</text>
</comment>
<feature type="active site" description="O-(3'-phospho-DNA)-tyrosine intermediate" evidence="10">
    <location>
        <position position="299"/>
    </location>
</feature>
<reference evidence="14 15" key="1">
    <citation type="submission" date="2021-01" db="EMBL/GenBank/DDBJ databases">
        <title>Tumebacillus sp. strain ITR2 16S ribosomal RNA gene Genome sequencing and assembly.</title>
        <authorList>
            <person name="Kang M."/>
        </authorList>
    </citation>
    <scope>NUCLEOTIDE SEQUENCE [LARGE SCALE GENOMIC DNA]</scope>
    <source>
        <strain evidence="14 15">ITR2</strain>
    </source>
</reference>
<keyword evidence="4 10" id="KW-0132">Cell division</keyword>
<comment type="subcellular location">
    <subcellularLocation>
        <location evidence="1 10">Cytoplasm</location>
    </subcellularLocation>
</comment>
<evidence type="ECO:0000256" key="7">
    <source>
        <dbReference type="ARBA" id="ARBA00023125"/>
    </source>
</evidence>
<evidence type="ECO:0000313" key="15">
    <source>
        <dbReference type="Proteomes" id="UP000602284"/>
    </source>
</evidence>
<dbReference type="InterPro" id="IPR023009">
    <property type="entry name" value="Tyrosine_recombinase_XerC/XerD"/>
</dbReference>
<keyword evidence="3 10" id="KW-0963">Cytoplasm</keyword>
<dbReference type="InterPro" id="IPR010998">
    <property type="entry name" value="Integrase_recombinase_N"/>
</dbReference>
<dbReference type="InterPro" id="IPR002104">
    <property type="entry name" value="Integrase_catalytic"/>
</dbReference>
<evidence type="ECO:0000256" key="8">
    <source>
        <dbReference type="ARBA" id="ARBA00023172"/>
    </source>
</evidence>
<evidence type="ECO:0000259" key="12">
    <source>
        <dbReference type="PROSITE" id="PS51898"/>
    </source>
</evidence>
<dbReference type="NCBIfam" id="TIGR02224">
    <property type="entry name" value="recomb_XerC"/>
    <property type="match status" value="1"/>
</dbReference>
<evidence type="ECO:0000256" key="2">
    <source>
        <dbReference type="ARBA" id="ARBA00006657"/>
    </source>
</evidence>
<dbReference type="InterPro" id="IPR044068">
    <property type="entry name" value="CB"/>
</dbReference>
<evidence type="ECO:0000256" key="6">
    <source>
        <dbReference type="ARBA" id="ARBA00022908"/>
    </source>
</evidence>
<evidence type="ECO:0000256" key="4">
    <source>
        <dbReference type="ARBA" id="ARBA00022618"/>
    </source>
</evidence>
<keyword evidence="9 10" id="KW-0131">Cell cycle</keyword>
<evidence type="ECO:0000256" key="1">
    <source>
        <dbReference type="ARBA" id="ARBA00004496"/>
    </source>
</evidence>
<dbReference type="EMBL" id="JAEQNB010000007">
    <property type="protein sequence ID" value="MBL0388901.1"/>
    <property type="molecule type" value="Genomic_DNA"/>
</dbReference>
<dbReference type="InterPro" id="IPR011010">
    <property type="entry name" value="DNA_brk_join_enz"/>
</dbReference>